<dbReference type="GO" id="GO:0005634">
    <property type="term" value="C:nucleus"/>
    <property type="evidence" value="ECO:0007669"/>
    <property type="project" value="UniProtKB-SubCell"/>
</dbReference>
<protein>
    <recommendedName>
        <fullName evidence="5">N-alpha-acetyltransferase 40</fullName>
        <ecNumber evidence="4">2.3.1.257</ecNumber>
    </recommendedName>
</protein>
<dbReference type="Pfam" id="PF00583">
    <property type="entry name" value="Acetyltransf_1"/>
    <property type="match status" value="1"/>
</dbReference>
<proteinExistence type="inferred from homology"/>
<dbReference type="RefSeq" id="XP_036634787.1">
    <property type="nucleotide sequence ID" value="XM_036773314.1"/>
</dbReference>
<comment type="catalytic activity">
    <reaction evidence="10">
        <text>N-terminal L-seryl-[histone H2A] + acetyl-CoA = N-terminal N(alpha)-acetyl-L-seryl-[histone H2A] + CoA + H(+)</text>
        <dbReference type="Rhea" id="RHEA:50600"/>
        <dbReference type="Rhea" id="RHEA-COMP:12742"/>
        <dbReference type="Rhea" id="RHEA-COMP:12744"/>
        <dbReference type="ChEBI" id="CHEBI:15378"/>
        <dbReference type="ChEBI" id="CHEBI:57287"/>
        <dbReference type="ChEBI" id="CHEBI:57288"/>
        <dbReference type="ChEBI" id="CHEBI:64738"/>
        <dbReference type="ChEBI" id="CHEBI:83690"/>
        <dbReference type="EC" id="2.3.1.257"/>
    </reaction>
</comment>
<keyword evidence="7" id="KW-0808">Transferase</keyword>
<dbReference type="GO" id="GO:0043998">
    <property type="term" value="F:histone H2A acetyltransferase activity"/>
    <property type="evidence" value="ECO:0007669"/>
    <property type="project" value="InterPro"/>
</dbReference>
<organism evidence="13 14">
    <name type="scientific">Pleurotus ostreatus</name>
    <name type="common">Oyster mushroom</name>
    <name type="synonym">White-rot fungus</name>
    <dbReference type="NCBI Taxonomy" id="5322"/>
    <lineage>
        <taxon>Eukaryota</taxon>
        <taxon>Fungi</taxon>
        <taxon>Dikarya</taxon>
        <taxon>Basidiomycota</taxon>
        <taxon>Agaricomycotina</taxon>
        <taxon>Agaricomycetes</taxon>
        <taxon>Agaricomycetidae</taxon>
        <taxon>Agaricales</taxon>
        <taxon>Pleurotineae</taxon>
        <taxon>Pleurotaceae</taxon>
        <taxon>Pleurotus</taxon>
    </lineage>
</organism>
<dbReference type="InterPro" id="IPR016181">
    <property type="entry name" value="Acyl_CoA_acyltransferase"/>
</dbReference>
<dbReference type="PANTHER" id="PTHR20531">
    <property type="entry name" value="N-ALPHA-ACETYLTRANSFERASE 40"/>
    <property type="match status" value="1"/>
</dbReference>
<evidence type="ECO:0000256" key="4">
    <source>
        <dbReference type="ARBA" id="ARBA00012950"/>
    </source>
</evidence>
<evidence type="ECO:0000256" key="5">
    <source>
        <dbReference type="ARBA" id="ARBA00015043"/>
    </source>
</evidence>
<dbReference type="GO" id="GO:1990189">
    <property type="term" value="F:protein N-terminal-serine acetyltransferase activity"/>
    <property type="evidence" value="ECO:0007669"/>
    <property type="project" value="UniProtKB-EC"/>
</dbReference>
<name>A0A8H6ZYY2_PLEOS</name>
<dbReference type="EMBL" id="JACETU010000002">
    <property type="protein sequence ID" value="KAF7436888.1"/>
    <property type="molecule type" value="Genomic_DNA"/>
</dbReference>
<evidence type="ECO:0000256" key="9">
    <source>
        <dbReference type="ARBA" id="ARBA00023315"/>
    </source>
</evidence>
<keyword evidence="8" id="KW-0539">Nucleus</keyword>
<dbReference type="GO" id="GO:0010485">
    <property type="term" value="F:histone H4 acetyltransferase activity"/>
    <property type="evidence" value="ECO:0007669"/>
    <property type="project" value="InterPro"/>
</dbReference>
<evidence type="ECO:0000256" key="10">
    <source>
        <dbReference type="ARBA" id="ARBA00047821"/>
    </source>
</evidence>
<dbReference type="InterPro" id="IPR039949">
    <property type="entry name" value="NAA40"/>
</dbReference>
<gene>
    <name evidence="13" type="ORF">PC9H_003722</name>
</gene>
<evidence type="ECO:0000256" key="11">
    <source>
        <dbReference type="ARBA" id="ARBA00049524"/>
    </source>
</evidence>
<evidence type="ECO:0000256" key="6">
    <source>
        <dbReference type="ARBA" id="ARBA00022490"/>
    </source>
</evidence>
<keyword evidence="6" id="KW-0963">Cytoplasm</keyword>
<dbReference type="InterPro" id="IPR000182">
    <property type="entry name" value="GNAT_dom"/>
</dbReference>
<evidence type="ECO:0000313" key="14">
    <source>
        <dbReference type="Proteomes" id="UP000623687"/>
    </source>
</evidence>
<dbReference type="PANTHER" id="PTHR20531:SF1">
    <property type="entry name" value="N-ALPHA-ACETYLTRANSFERASE 40"/>
    <property type="match status" value="1"/>
</dbReference>
<evidence type="ECO:0000313" key="13">
    <source>
        <dbReference type="EMBL" id="KAF7436888.1"/>
    </source>
</evidence>
<dbReference type="GeneID" id="59373540"/>
<sequence>MSATGSTLVKAANKATAEALSKLIPSEIDTKGNKYTLEVKYASGLLKDEKDTCWEFFTANMQALQVNYEASPTMGWHPDKKKKELFHPLSRFILAYNNDSALVAYTMFRFEFEEDENLAYCYELQVSPDFKRQGLGRVLMEQVKAIGEKYGMDKITLTVFKDNSEGVQFYERNGFVTDSSCPSLDGGDESLEYRILSLEL</sequence>
<keyword evidence="9" id="KW-0012">Acyltransferase</keyword>
<dbReference type="VEuPathDB" id="FungiDB:PC9H_003722"/>
<reference evidence="13" key="1">
    <citation type="submission" date="2019-07" db="EMBL/GenBank/DDBJ databases">
        <authorList>
            <person name="Palmer J.M."/>
        </authorList>
    </citation>
    <scope>NUCLEOTIDE SEQUENCE</scope>
    <source>
        <strain evidence="13">PC9</strain>
    </source>
</reference>
<evidence type="ECO:0000256" key="1">
    <source>
        <dbReference type="ARBA" id="ARBA00004123"/>
    </source>
</evidence>
<dbReference type="CDD" id="cd04301">
    <property type="entry name" value="NAT_SF"/>
    <property type="match status" value="1"/>
</dbReference>
<evidence type="ECO:0000256" key="7">
    <source>
        <dbReference type="ARBA" id="ARBA00022679"/>
    </source>
</evidence>
<dbReference type="AlphaFoldDB" id="A0A8H6ZYY2"/>
<dbReference type="EC" id="2.3.1.257" evidence="4"/>
<dbReference type="Gene3D" id="3.40.630.30">
    <property type="match status" value="1"/>
</dbReference>
<evidence type="ECO:0000259" key="12">
    <source>
        <dbReference type="PROSITE" id="PS51186"/>
    </source>
</evidence>
<dbReference type="SUPFAM" id="SSF55729">
    <property type="entry name" value="Acyl-CoA N-acyltransferases (Nat)"/>
    <property type="match status" value="1"/>
</dbReference>
<dbReference type="Proteomes" id="UP000623687">
    <property type="component" value="Unassembled WGS sequence"/>
</dbReference>
<comment type="similarity">
    <text evidence="3">Belongs to the acetyltransferase family. NAA40 subfamily.</text>
</comment>
<evidence type="ECO:0000256" key="2">
    <source>
        <dbReference type="ARBA" id="ARBA00004496"/>
    </source>
</evidence>
<accession>A0A8H6ZYY2</accession>
<evidence type="ECO:0000256" key="3">
    <source>
        <dbReference type="ARBA" id="ARBA00008870"/>
    </source>
</evidence>
<feature type="domain" description="N-acetyltransferase" evidence="12">
    <location>
        <begin position="51"/>
        <end position="196"/>
    </location>
</feature>
<keyword evidence="14" id="KW-1185">Reference proteome</keyword>
<comment type="catalytic activity">
    <reaction evidence="11">
        <text>N-terminal L-seryl-[histone H4] + acetyl-CoA = N-terminal N(alpha)-acetyl-L-seryl-[histone H4] + CoA + H(+)</text>
        <dbReference type="Rhea" id="RHEA:50596"/>
        <dbReference type="Rhea" id="RHEA-COMP:12740"/>
        <dbReference type="Rhea" id="RHEA-COMP:12743"/>
        <dbReference type="ChEBI" id="CHEBI:15378"/>
        <dbReference type="ChEBI" id="CHEBI:57287"/>
        <dbReference type="ChEBI" id="CHEBI:57288"/>
        <dbReference type="ChEBI" id="CHEBI:64738"/>
        <dbReference type="ChEBI" id="CHEBI:83690"/>
        <dbReference type="EC" id="2.3.1.257"/>
    </reaction>
</comment>
<comment type="caution">
    <text evidence="13">The sequence shown here is derived from an EMBL/GenBank/DDBJ whole genome shotgun (WGS) entry which is preliminary data.</text>
</comment>
<dbReference type="PROSITE" id="PS51186">
    <property type="entry name" value="GNAT"/>
    <property type="match status" value="1"/>
</dbReference>
<dbReference type="OrthoDB" id="424551at2759"/>
<comment type="subcellular location">
    <subcellularLocation>
        <location evidence="2">Cytoplasm</location>
    </subcellularLocation>
    <subcellularLocation>
        <location evidence="1">Nucleus</location>
    </subcellularLocation>
</comment>
<dbReference type="GO" id="GO:0005737">
    <property type="term" value="C:cytoplasm"/>
    <property type="evidence" value="ECO:0007669"/>
    <property type="project" value="UniProtKB-SubCell"/>
</dbReference>
<evidence type="ECO:0000256" key="8">
    <source>
        <dbReference type="ARBA" id="ARBA00023242"/>
    </source>
</evidence>